<dbReference type="PANTHER" id="PTHR15454">
    <property type="entry name" value="NISCHARIN RELATED"/>
    <property type="match status" value="1"/>
</dbReference>
<accession>A0A6G0WFL3</accession>
<dbReference type="EMBL" id="VJMJ01000247">
    <property type="protein sequence ID" value="KAF0725248.1"/>
    <property type="molecule type" value="Genomic_DNA"/>
</dbReference>
<gene>
    <name evidence="5" type="ORF">Ae201684_016265</name>
</gene>
<protein>
    <recommendedName>
        <fullName evidence="7">Leucine-rich repeat-containing N-terminal plant-type domain-containing protein</fullName>
    </recommendedName>
</protein>
<keyword evidence="1" id="KW-0433">Leucine-rich repeat</keyword>
<evidence type="ECO:0008006" key="7">
    <source>
        <dbReference type="Google" id="ProtNLM"/>
    </source>
</evidence>
<dbReference type="AlphaFoldDB" id="A0A6G0WFL3"/>
<keyword evidence="3" id="KW-1133">Transmembrane helix</keyword>
<name>A0A6G0WFL3_9STRA</name>
<feature type="chain" id="PRO_5026166397" description="Leucine-rich repeat-containing N-terminal plant-type domain-containing protein" evidence="4">
    <location>
        <begin position="18"/>
        <end position="263"/>
    </location>
</feature>
<keyword evidence="6" id="KW-1185">Reference proteome</keyword>
<keyword evidence="2" id="KW-0677">Repeat</keyword>
<dbReference type="PANTHER" id="PTHR15454:SF56">
    <property type="entry name" value="PROTEIN PHOSPHATASE 1 REGULATORY SUBUNIT 7-RELATED"/>
    <property type="match status" value="1"/>
</dbReference>
<evidence type="ECO:0000256" key="4">
    <source>
        <dbReference type="SAM" id="SignalP"/>
    </source>
</evidence>
<dbReference type="InterPro" id="IPR001611">
    <property type="entry name" value="Leu-rich_rpt"/>
</dbReference>
<evidence type="ECO:0000313" key="6">
    <source>
        <dbReference type="Proteomes" id="UP000481153"/>
    </source>
</evidence>
<keyword evidence="4" id="KW-0732">Signal</keyword>
<dbReference type="Pfam" id="PF13516">
    <property type="entry name" value="LRR_6"/>
    <property type="match status" value="1"/>
</dbReference>
<evidence type="ECO:0000256" key="1">
    <source>
        <dbReference type="ARBA" id="ARBA00022614"/>
    </source>
</evidence>
<keyword evidence="3" id="KW-0472">Membrane</keyword>
<evidence type="ECO:0000256" key="3">
    <source>
        <dbReference type="SAM" id="Phobius"/>
    </source>
</evidence>
<dbReference type="Pfam" id="PF00560">
    <property type="entry name" value="LRR_1"/>
    <property type="match status" value="1"/>
</dbReference>
<dbReference type="InterPro" id="IPR032675">
    <property type="entry name" value="LRR_dom_sf"/>
</dbReference>
<dbReference type="SUPFAM" id="SSF52058">
    <property type="entry name" value="L domain-like"/>
    <property type="match status" value="1"/>
</dbReference>
<dbReference type="Proteomes" id="UP000481153">
    <property type="component" value="Unassembled WGS sequence"/>
</dbReference>
<comment type="caution">
    <text evidence="5">The sequence shown here is derived from an EMBL/GenBank/DDBJ whole genome shotgun (WGS) entry which is preliminary data.</text>
</comment>
<evidence type="ECO:0000256" key="2">
    <source>
        <dbReference type="ARBA" id="ARBA00022737"/>
    </source>
</evidence>
<keyword evidence="3" id="KW-0812">Transmembrane</keyword>
<organism evidence="5 6">
    <name type="scientific">Aphanomyces euteiches</name>
    <dbReference type="NCBI Taxonomy" id="100861"/>
    <lineage>
        <taxon>Eukaryota</taxon>
        <taxon>Sar</taxon>
        <taxon>Stramenopiles</taxon>
        <taxon>Oomycota</taxon>
        <taxon>Saprolegniomycetes</taxon>
        <taxon>Saprolegniales</taxon>
        <taxon>Verrucalvaceae</taxon>
        <taxon>Aphanomyces</taxon>
    </lineage>
</organism>
<dbReference type="Gene3D" id="3.80.10.10">
    <property type="entry name" value="Ribonuclease Inhibitor"/>
    <property type="match status" value="1"/>
</dbReference>
<feature type="signal peptide" evidence="4">
    <location>
        <begin position="1"/>
        <end position="17"/>
    </location>
</feature>
<dbReference type="VEuPathDB" id="FungiDB:AeMF1_001641"/>
<evidence type="ECO:0000313" key="5">
    <source>
        <dbReference type="EMBL" id="KAF0725248.1"/>
    </source>
</evidence>
<feature type="transmembrane region" description="Helical" evidence="3">
    <location>
        <begin position="238"/>
        <end position="257"/>
    </location>
</feature>
<sequence>MMFKLLALALVAARVNAARGATLRECQGFDGNFPLPCLQMDSTTVLLEPNYTLDLSKQSISTIDVLPSMATSLDLSFNSIQSLGSQPIPPRLKALSLPATLETLDLSYNQGGMAWFSMAQVATSNLTHLYLRGNNLSTIVLTQQTLPPSLTYLDLSDNPNVIVFADRSTYTSLARQQIVLKVNTSLATVSGFCLGSLVLPISPTAYVCIEIEGWATAPPSQAPQTTMPSSTSSTTICIYVATIVGVMWSIFLILYIVTVSETP</sequence>
<reference evidence="5 6" key="1">
    <citation type="submission" date="2019-07" db="EMBL/GenBank/DDBJ databases">
        <title>Genomics analysis of Aphanomyces spp. identifies a new class of oomycete effector associated with host adaptation.</title>
        <authorList>
            <person name="Gaulin E."/>
        </authorList>
    </citation>
    <scope>NUCLEOTIDE SEQUENCE [LARGE SCALE GENOMIC DNA]</scope>
    <source>
        <strain evidence="5 6">ATCC 201684</strain>
    </source>
</reference>
<proteinExistence type="predicted"/>
<dbReference type="GO" id="GO:0005737">
    <property type="term" value="C:cytoplasm"/>
    <property type="evidence" value="ECO:0007669"/>
    <property type="project" value="TreeGrafter"/>
</dbReference>